<dbReference type="GO" id="GO:0045167">
    <property type="term" value="P:asymmetric protein localization involved in cell fate determination"/>
    <property type="evidence" value="ECO:0007669"/>
    <property type="project" value="EnsemblMetazoa"/>
</dbReference>
<dbReference type="FunFam" id="2.60.40.2170:FF:000006">
    <property type="entry name" value="Inactive tyrosine-protein kinase RYK"/>
    <property type="match status" value="1"/>
</dbReference>
<evidence type="ECO:0000256" key="5">
    <source>
        <dbReference type="ARBA" id="ARBA00022692"/>
    </source>
</evidence>
<dbReference type="GO" id="GO:1905485">
    <property type="term" value="P:positive regulation of motor neuron migration"/>
    <property type="evidence" value="ECO:0007669"/>
    <property type="project" value="EnsemblMetazoa"/>
</dbReference>
<dbReference type="STRING" id="6238.A8XJR3"/>
<dbReference type="GO" id="GO:0009949">
    <property type="term" value="P:polarity specification of anterior/posterior axis"/>
    <property type="evidence" value="ECO:0007669"/>
    <property type="project" value="EnsemblMetazoa"/>
</dbReference>
<sequence length="599" mass="67832">MTLRQLIIFAHLWALCLANINMFISKEEMNRTLGVKAELNYIEMGSINTYSTKFHYRVMANIDYVSFTWNAVGQVDYDVRVEADDSSVLPIIRIPLKGRVPASFQDFSVEYRCAGHRSGQFTVSLYFNFYYDGKTVPVKLRQEKICASRDGRRGLNGGYEGTEIDDHDSIDKAFFVIICIAAAFLLIVAATLICYFKRSKKEDMIQTRLPTSFRNSLKSTKSAQPFLLSTPRDGNPALVFRFFRIEIFFAGPQTLSAVSSAPCSSSTSGNSIIPDRPRNIDVRRALLQLYQDREAFQPLPYVDMEGTFGEVRYAIWRQVDDVLNGDVDDEEDAFCNQEAVYTKTLKKNASSIQLDRFLSDALLFYNITPHQNLSQVACVASFGRFDRPETVTDFPLVCYRHQGFGNLKKFLANCRHGDKTKGAQTLRTHQLVALATQLSSAVAHLHKYRIVHNDIAARNCLIAEVNGRLQVQLCDSALSRDLFPADYHCLGDNENRPLKWMAPEAIASGLYSSSADVWSLGVLMWELMSLGGSPYAEIDPEDVYTMILKGARLHQPNNCPDQLYKVMLCCWRVLSEERPSSEQVLHGLRDFNIQLSQYI</sequence>
<dbReference type="GO" id="GO:0005886">
    <property type="term" value="C:plasma membrane"/>
    <property type="evidence" value="ECO:0000318"/>
    <property type="project" value="GO_Central"/>
</dbReference>
<evidence type="ECO:0000256" key="1">
    <source>
        <dbReference type="ARBA" id="ARBA00004162"/>
    </source>
</evidence>
<evidence type="ECO:0000256" key="6">
    <source>
        <dbReference type="ARBA" id="ARBA00022729"/>
    </source>
</evidence>
<evidence type="ECO:0000256" key="14">
    <source>
        <dbReference type="ARBA" id="ARBA00023180"/>
    </source>
</evidence>
<dbReference type="GO" id="GO:0007169">
    <property type="term" value="P:cell surface receptor protein tyrosine kinase signaling pathway"/>
    <property type="evidence" value="ECO:0000318"/>
    <property type="project" value="GO_Central"/>
</dbReference>
<dbReference type="SUPFAM" id="SSF56112">
    <property type="entry name" value="Protein kinase-like (PK-like)"/>
    <property type="match status" value="1"/>
</dbReference>
<evidence type="ECO:0000259" key="18">
    <source>
        <dbReference type="PROSITE" id="PS50814"/>
    </source>
</evidence>
<dbReference type="PANTHER" id="PTHR24416:SF349">
    <property type="entry name" value="TYROSINE-PROTEIN KINASE RYK"/>
    <property type="match status" value="1"/>
</dbReference>
<dbReference type="PROSITE" id="PS50814">
    <property type="entry name" value="WIF"/>
    <property type="match status" value="1"/>
</dbReference>
<keyword evidence="11 15" id="KW-0472">Membrane</keyword>
<feature type="domain" description="WIF" evidence="18">
    <location>
        <begin position="22"/>
        <end position="146"/>
    </location>
</feature>
<evidence type="ECO:0000256" key="10">
    <source>
        <dbReference type="ARBA" id="ARBA00022989"/>
    </source>
</evidence>
<dbReference type="EMBL" id="HE600983">
    <property type="protein sequence ID" value="CAP32889.2"/>
    <property type="molecule type" value="Genomic_DNA"/>
</dbReference>
<dbReference type="InterPro" id="IPR011009">
    <property type="entry name" value="Kinase-like_dom_sf"/>
</dbReference>
<proteinExistence type="predicted"/>
<dbReference type="PANTHER" id="PTHR24416">
    <property type="entry name" value="TYROSINE-PROTEIN KINASE RECEPTOR"/>
    <property type="match status" value="1"/>
</dbReference>
<dbReference type="EC" id="2.7.10.1" evidence="2"/>
<dbReference type="eggNOG" id="KOG1024">
    <property type="taxonomic scope" value="Eukaryota"/>
</dbReference>
<dbReference type="FunCoup" id="A8XJR3">
    <property type="interactions" value="1046"/>
</dbReference>
<dbReference type="InParanoid" id="A8XJR3"/>
<accession>A8XJR3</accession>
<evidence type="ECO:0000256" key="8">
    <source>
        <dbReference type="ARBA" id="ARBA00022777"/>
    </source>
</evidence>
<keyword evidence="8" id="KW-0418">Kinase</keyword>
<dbReference type="PRINTS" id="PR00109">
    <property type="entry name" value="TYRKINASE"/>
</dbReference>
<keyword evidence="14" id="KW-0325">Glycoprotein</keyword>
<dbReference type="PROSITE" id="PS50011">
    <property type="entry name" value="PROTEIN_KINASE_DOM"/>
    <property type="match status" value="1"/>
</dbReference>
<dbReference type="GO" id="GO:1904937">
    <property type="term" value="P:sensory neuron migration"/>
    <property type="evidence" value="ECO:0007669"/>
    <property type="project" value="EnsemblMetazoa"/>
</dbReference>
<evidence type="ECO:0000256" key="7">
    <source>
        <dbReference type="ARBA" id="ARBA00022741"/>
    </source>
</evidence>
<keyword evidence="3" id="KW-0597">Phosphoprotein</keyword>
<dbReference type="InterPro" id="IPR050122">
    <property type="entry name" value="RTK"/>
</dbReference>
<dbReference type="Gene3D" id="2.60.40.2170">
    <property type="entry name" value="Wnt, WIF domain"/>
    <property type="match status" value="1"/>
</dbReference>
<dbReference type="FunFam" id="1.10.510.10:FF:000165">
    <property type="entry name" value="Tyrosine-protein kinase RYK"/>
    <property type="match status" value="1"/>
</dbReference>
<evidence type="ECO:0000256" key="4">
    <source>
        <dbReference type="ARBA" id="ARBA00022679"/>
    </source>
</evidence>
<dbReference type="GO" id="GO:0010976">
    <property type="term" value="P:positive regulation of neuron projection development"/>
    <property type="evidence" value="ECO:0000318"/>
    <property type="project" value="GO_Central"/>
</dbReference>
<dbReference type="GO" id="GO:0002009">
    <property type="term" value="P:morphogenesis of an epithelium"/>
    <property type="evidence" value="ECO:0007669"/>
    <property type="project" value="EnsemblMetazoa"/>
</dbReference>
<evidence type="ECO:0000256" key="12">
    <source>
        <dbReference type="ARBA" id="ARBA00023137"/>
    </source>
</evidence>
<keyword evidence="9" id="KW-0067">ATP-binding</keyword>
<feature type="transmembrane region" description="Helical" evidence="15">
    <location>
        <begin position="173"/>
        <end position="196"/>
    </location>
</feature>
<feature type="signal peptide" evidence="16">
    <location>
        <begin position="1"/>
        <end position="18"/>
    </location>
</feature>
<dbReference type="GO" id="GO:1905491">
    <property type="term" value="P:positive regulation of sensory neuron axon guidance"/>
    <property type="evidence" value="ECO:0007669"/>
    <property type="project" value="EnsemblMetazoa"/>
</dbReference>
<feature type="chain" id="PRO_5002733332" description="receptor protein-tyrosine kinase" evidence="16">
    <location>
        <begin position="19"/>
        <end position="599"/>
    </location>
</feature>
<dbReference type="OMA" id="LYEATHP"/>
<dbReference type="PROSITE" id="PS00109">
    <property type="entry name" value="PROTEIN_KINASE_TYR"/>
    <property type="match status" value="1"/>
</dbReference>
<dbReference type="GO" id="GO:0005524">
    <property type="term" value="F:ATP binding"/>
    <property type="evidence" value="ECO:0007669"/>
    <property type="project" value="UniProtKB-KW"/>
</dbReference>
<dbReference type="InterPro" id="IPR003306">
    <property type="entry name" value="WIF"/>
</dbReference>
<dbReference type="Pfam" id="PF07714">
    <property type="entry name" value="PK_Tyr_Ser-Thr"/>
    <property type="match status" value="1"/>
</dbReference>
<dbReference type="SMART" id="SM00469">
    <property type="entry name" value="WIF"/>
    <property type="match status" value="1"/>
</dbReference>
<dbReference type="GO" id="GO:1905488">
    <property type="term" value="P:positive regulation of anterior/posterior axon guidance"/>
    <property type="evidence" value="ECO:0007669"/>
    <property type="project" value="EnsemblMetazoa"/>
</dbReference>
<dbReference type="GO" id="GO:0048560">
    <property type="term" value="P:establishment of anatomical structure orientation"/>
    <property type="evidence" value="ECO:0007669"/>
    <property type="project" value="EnsemblMetazoa"/>
</dbReference>
<evidence type="ECO:0000313" key="21">
    <source>
        <dbReference type="WormBase" id="CBG14316"/>
    </source>
</evidence>
<evidence type="ECO:0000256" key="9">
    <source>
        <dbReference type="ARBA" id="ARBA00022840"/>
    </source>
</evidence>
<dbReference type="GO" id="GO:0009786">
    <property type="term" value="P:regulation of asymmetric cell division"/>
    <property type="evidence" value="ECO:0007669"/>
    <property type="project" value="EnsemblMetazoa"/>
</dbReference>
<dbReference type="WormBase" id="CBG14316">
    <property type="protein sequence ID" value="CBP47154"/>
    <property type="gene ID" value="WBGene00034859"/>
    <property type="gene designation" value="Cbr-lin-18"/>
</dbReference>
<gene>
    <name evidence="21" type="primary">lin-18</name>
    <name evidence="19" type="synonym">Cbr-lin-18</name>
    <name evidence="21" type="ORF">CBG14316</name>
    <name evidence="19" type="ORF">CBG_14316</name>
</gene>
<dbReference type="GO" id="GO:0004713">
    <property type="term" value="F:protein tyrosine kinase activity"/>
    <property type="evidence" value="ECO:0007669"/>
    <property type="project" value="UniProtKB-KW"/>
</dbReference>
<keyword evidence="7" id="KW-0547">Nucleotide-binding</keyword>
<evidence type="ECO:0000256" key="16">
    <source>
        <dbReference type="SAM" id="SignalP"/>
    </source>
</evidence>
<evidence type="ECO:0000256" key="13">
    <source>
        <dbReference type="ARBA" id="ARBA00023170"/>
    </source>
</evidence>
<dbReference type="Gene3D" id="1.10.510.10">
    <property type="entry name" value="Transferase(Phosphotransferase) domain 1"/>
    <property type="match status" value="1"/>
</dbReference>
<dbReference type="GO" id="GO:0007409">
    <property type="term" value="P:axonogenesis"/>
    <property type="evidence" value="ECO:0000318"/>
    <property type="project" value="GO_Central"/>
</dbReference>
<protein>
    <recommendedName>
        <fullName evidence="2">receptor protein-tyrosine kinase</fullName>
        <ecNumber evidence="2">2.7.10.1</ecNumber>
    </recommendedName>
</protein>
<dbReference type="InterPro" id="IPR000719">
    <property type="entry name" value="Prot_kinase_dom"/>
</dbReference>
<evidence type="ECO:0000256" key="15">
    <source>
        <dbReference type="SAM" id="Phobius"/>
    </source>
</evidence>
<keyword evidence="12" id="KW-0829">Tyrosine-protein kinase</keyword>
<organism evidence="19 20">
    <name type="scientific">Caenorhabditis briggsae</name>
    <dbReference type="NCBI Taxonomy" id="6238"/>
    <lineage>
        <taxon>Eukaryota</taxon>
        <taxon>Metazoa</taxon>
        <taxon>Ecdysozoa</taxon>
        <taxon>Nematoda</taxon>
        <taxon>Chromadorea</taxon>
        <taxon>Rhabditida</taxon>
        <taxon>Rhabditina</taxon>
        <taxon>Rhabditomorpha</taxon>
        <taxon>Rhabditoidea</taxon>
        <taxon>Rhabditidae</taxon>
        <taxon>Peloderinae</taxon>
        <taxon>Caenorhabditis</taxon>
    </lineage>
</organism>
<evidence type="ECO:0000259" key="17">
    <source>
        <dbReference type="PROSITE" id="PS50011"/>
    </source>
</evidence>
<dbReference type="InterPro" id="IPR001245">
    <property type="entry name" value="Ser-Thr/Tyr_kinase_cat_dom"/>
</dbReference>
<name>A8XJR3_CAEBR</name>
<dbReference type="GO" id="GO:0043235">
    <property type="term" value="C:receptor complex"/>
    <property type="evidence" value="ECO:0000318"/>
    <property type="project" value="GO_Central"/>
</dbReference>
<dbReference type="GO" id="GO:0040025">
    <property type="term" value="P:vulval development"/>
    <property type="evidence" value="ECO:0007669"/>
    <property type="project" value="EnsemblMetazoa"/>
</dbReference>
<keyword evidence="6 16" id="KW-0732">Signal</keyword>
<dbReference type="GO" id="GO:0005737">
    <property type="term" value="C:cytoplasm"/>
    <property type="evidence" value="ECO:0007669"/>
    <property type="project" value="EnsemblMetazoa"/>
</dbReference>
<reference evidence="19 20" key="1">
    <citation type="journal article" date="2003" name="PLoS Biol.">
        <title>The genome sequence of Caenorhabditis briggsae: a platform for comparative genomics.</title>
        <authorList>
            <person name="Stein L.D."/>
            <person name="Bao Z."/>
            <person name="Blasiar D."/>
            <person name="Blumenthal T."/>
            <person name="Brent M.R."/>
            <person name="Chen N."/>
            <person name="Chinwalla A."/>
            <person name="Clarke L."/>
            <person name="Clee C."/>
            <person name="Coghlan A."/>
            <person name="Coulson A."/>
            <person name="D'Eustachio P."/>
            <person name="Fitch D.H."/>
            <person name="Fulton L.A."/>
            <person name="Fulton R.E."/>
            <person name="Griffiths-Jones S."/>
            <person name="Harris T.W."/>
            <person name="Hillier L.W."/>
            <person name="Kamath R."/>
            <person name="Kuwabara P.E."/>
            <person name="Mardis E.R."/>
            <person name="Marra M.A."/>
            <person name="Miner T.L."/>
            <person name="Minx P."/>
            <person name="Mullikin J.C."/>
            <person name="Plumb R.W."/>
            <person name="Rogers J."/>
            <person name="Schein J.E."/>
            <person name="Sohrmann M."/>
            <person name="Spieth J."/>
            <person name="Stajich J.E."/>
            <person name="Wei C."/>
            <person name="Willey D."/>
            <person name="Wilson R.K."/>
            <person name="Durbin R."/>
            <person name="Waterston R.H."/>
        </authorList>
    </citation>
    <scope>NUCLEOTIDE SEQUENCE [LARGE SCALE GENOMIC DNA]</scope>
    <source>
        <strain evidence="19 20">AF16</strain>
    </source>
</reference>
<evidence type="ECO:0000256" key="2">
    <source>
        <dbReference type="ARBA" id="ARBA00011902"/>
    </source>
</evidence>
<comment type="subcellular location">
    <subcellularLocation>
        <location evidence="1">Cell membrane</location>
        <topology evidence="1">Single-pass membrane protein</topology>
    </subcellularLocation>
</comment>
<dbReference type="InterPro" id="IPR008266">
    <property type="entry name" value="Tyr_kinase_AS"/>
</dbReference>
<dbReference type="Proteomes" id="UP000008549">
    <property type="component" value="Unassembled WGS sequence"/>
</dbReference>
<evidence type="ECO:0000313" key="20">
    <source>
        <dbReference type="Proteomes" id="UP000008549"/>
    </source>
</evidence>
<evidence type="ECO:0000256" key="11">
    <source>
        <dbReference type="ARBA" id="ARBA00023136"/>
    </source>
</evidence>
<evidence type="ECO:0000313" key="19">
    <source>
        <dbReference type="EMBL" id="CAP32889.2"/>
    </source>
</evidence>
<dbReference type="AlphaFoldDB" id="A8XJR3"/>
<keyword evidence="5 15" id="KW-0812">Transmembrane</keyword>
<keyword evidence="13" id="KW-0675">Receptor</keyword>
<dbReference type="GO" id="GO:0005634">
    <property type="term" value="C:nucleus"/>
    <property type="evidence" value="ECO:0007669"/>
    <property type="project" value="EnsemblMetazoa"/>
</dbReference>
<dbReference type="HOGENOM" id="CLU_000288_7_36_1"/>
<keyword evidence="10 15" id="KW-1133">Transmembrane helix</keyword>
<dbReference type="GO" id="GO:0010085">
    <property type="term" value="P:polarity specification of proximal/distal axis"/>
    <property type="evidence" value="ECO:0007669"/>
    <property type="project" value="EnsemblMetazoa"/>
</dbReference>
<keyword evidence="20" id="KW-1185">Reference proteome</keyword>
<evidence type="ECO:0000256" key="3">
    <source>
        <dbReference type="ARBA" id="ARBA00022553"/>
    </source>
</evidence>
<dbReference type="GO" id="GO:0051897">
    <property type="term" value="P:positive regulation of phosphatidylinositol 3-kinase/protein kinase B signal transduction"/>
    <property type="evidence" value="ECO:0000318"/>
    <property type="project" value="GO_Central"/>
</dbReference>
<dbReference type="InterPro" id="IPR038677">
    <property type="entry name" value="WIF_sf"/>
</dbReference>
<keyword evidence="4" id="KW-0808">Transferase</keyword>
<reference evidence="19 20" key="2">
    <citation type="journal article" date="2011" name="PLoS Genet.">
        <title>Caenorhabditis briggsae recombinant inbred line genotypes reveal inter-strain incompatibility and the evolution of recombination.</title>
        <authorList>
            <person name="Ross J.A."/>
            <person name="Koboldt D.C."/>
            <person name="Staisch J.E."/>
            <person name="Chamberlin H.M."/>
            <person name="Gupta B.P."/>
            <person name="Miller R.D."/>
            <person name="Baird S.E."/>
            <person name="Haag E.S."/>
        </authorList>
    </citation>
    <scope>NUCLEOTIDE SEQUENCE [LARGE SCALE GENOMIC DNA]</scope>
    <source>
        <strain evidence="19 20">AF16</strain>
    </source>
</reference>
<dbReference type="Pfam" id="PF02019">
    <property type="entry name" value="WIF"/>
    <property type="match status" value="1"/>
</dbReference>
<feature type="domain" description="Protein kinase" evidence="17">
    <location>
        <begin position="297"/>
        <end position="599"/>
    </location>
</feature>